<feature type="transmembrane region" description="Helical" evidence="6">
    <location>
        <begin position="323"/>
        <end position="345"/>
    </location>
</feature>
<feature type="transmembrane region" description="Helical" evidence="6">
    <location>
        <begin position="398"/>
        <end position="417"/>
    </location>
</feature>
<feature type="transmembrane region" description="Helical" evidence="6">
    <location>
        <begin position="146"/>
        <end position="170"/>
    </location>
</feature>
<dbReference type="Pfam" id="PF03606">
    <property type="entry name" value="DcuC"/>
    <property type="match status" value="1"/>
</dbReference>
<evidence type="ECO:0000256" key="1">
    <source>
        <dbReference type="ARBA" id="ARBA00004651"/>
    </source>
</evidence>
<feature type="transmembrane region" description="Helical" evidence="6">
    <location>
        <begin position="66"/>
        <end position="92"/>
    </location>
</feature>
<proteinExistence type="predicted"/>
<evidence type="ECO:0000313" key="7">
    <source>
        <dbReference type="EMBL" id="MBO0451844.1"/>
    </source>
</evidence>
<evidence type="ECO:0000256" key="6">
    <source>
        <dbReference type="SAM" id="Phobius"/>
    </source>
</evidence>
<keyword evidence="2" id="KW-1003">Cell membrane</keyword>
<feature type="transmembrane region" description="Helical" evidence="6">
    <location>
        <begin position="357"/>
        <end position="378"/>
    </location>
</feature>
<keyword evidence="8" id="KW-1185">Reference proteome</keyword>
<feature type="transmembrane region" description="Helical" evidence="6">
    <location>
        <begin position="268"/>
        <end position="286"/>
    </location>
</feature>
<dbReference type="EMBL" id="JAFLVR010000012">
    <property type="protein sequence ID" value="MBO0451844.1"/>
    <property type="molecule type" value="Genomic_DNA"/>
</dbReference>
<dbReference type="PANTHER" id="PTHR43652:SF6">
    <property type="entry name" value="ARGININE REPRESSOR"/>
    <property type="match status" value="1"/>
</dbReference>
<organism evidence="7 8">
    <name type="scientific">Candidatus Enterococcus murrayae</name>
    <dbReference type="NCBI Taxonomy" id="2815321"/>
    <lineage>
        <taxon>Bacteria</taxon>
        <taxon>Bacillati</taxon>
        <taxon>Bacillota</taxon>
        <taxon>Bacilli</taxon>
        <taxon>Lactobacillales</taxon>
        <taxon>Enterococcaceae</taxon>
        <taxon>Enterococcus</taxon>
    </lineage>
</organism>
<keyword evidence="4 6" id="KW-1133">Transmembrane helix</keyword>
<dbReference type="InterPro" id="IPR018385">
    <property type="entry name" value="C4_dicarb_anaerob_car-like"/>
</dbReference>
<accession>A0ABS3HFW9</accession>
<feature type="transmembrane region" description="Helical" evidence="6">
    <location>
        <begin position="207"/>
        <end position="225"/>
    </location>
</feature>
<sequence>MVDDTTKSKKKMKGLNSFVVMFVVMVFITLLTWVIPGGEYQLDKAGNAIAGTYSALPSNKQGLWDIIVAPIIGMVGNSAVSGAVAISLYVMLFGSFLEMMDETGVIGLVLKSVSKRFEKHPYVLITVLTFIMAFLGTTQGSYEEGYVYVSLFLPIFLALGMDSITVLMITVFGTQIGCASSVINPFSTGIASDIAGISFGSGIMERLLIFFVLTAFVSFIICLYAKSVKAHPERSIQFFRRDDDLLEFGGGSENSDNDQSMSGKEKSLVAVFISTFVIMVLALFPWTSINENFTLFQDIAEWINTTPIINTIIGSDVVAFGDWYFVELCGLMLIMSIISGKVAGFSIDKIIKIIMKGAGALISTALMVPMARGIQVLMTQGNITATILNATEKSIGSLPLIIFVIFAFVIYLVFACFLPSSTGLAGATIAVMVPLGSFVGVEPFIMIIIYNFALGIAKMFTPTSIIVMTCTQYAKIDYLSWVRGVWKQLAMIFAVCLAIVLLLVIVT</sequence>
<comment type="subcellular location">
    <subcellularLocation>
        <location evidence="1">Cell membrane</location>
        <topology evidence="1">Multi-pass membrane protein</topology>
    </subcellularLocation>
</comment>
<dbReference type="InterPro" id="IPR051679">
    <property type="entry name" value="DASS-Related_Transporters"/>
</dbReference>
<dbReference type="RefSeq" id="WP_207107624.1">
    <property type="nucleotide sequence ID" value="NZ_JAFLVR010000012.1"/>
</dbReference>
<feature type="transmembrane region" description="Helical" evidence="6">
    <location>
        <begin position="424"/>
        <end position="441"/>
    </location>
</feature>
<dbReference type="PANTHER" id="PTHR43652">
    <property type="entry name" value="BASIC AMINO ACID ANTIPORTER YFCC-RELATED"/>
    <property type="match status" value="1"/>
</dbReference>
<keyword evidence="5 6" id="KW-0472">Membrane</keyword>
<feature type="transmembrane region" description="Helical" evidence="6">
    <location>
        <begin position="447"/>
        <end position="468"/>
    </location>
</feature>
<feature type="transmembrane region" description="Helical" evidence="6">
    <location>
        <begin position="121"/>
        <end position="140"/>
    </location>
</feature>
<protein>
    <submittedName>
        <fullName evidence="7">YfcC family protein</fullName>
    </submittedName>
</protein>
<evidence type="ECO:0000256" key="5">
    <source>
        <dbReference type="ARBA" id="ARBA00023136"/>
    </source>
</evidence>
<keyword evidence="3 6" id="KW-0812">Transmembrane</keyword>
<gene>
    <name evidence="7" type="ORF">JZO85_06150</name>
</gene>
<evidence type="ECO:0000256" key="2">
    <source>
        <dbReference type="ARBA" id="ARBA00022475"/>
    </source>
</evidence>
<feature type="transmembrane region" description="Helical" evidence="6">
    <location>
        <begin position="182"/>
        <end position="201"/>
    </location>
</feature>
<feature type="transmembrane region" description="Helical" evidence="6">
    <location>
        <begin position="489"/>
        <end position="506"/>
    </location>
</feature>
<comment type="caution">
    <text evidence="7">The sequence shown here is derived from an EMBL/GenBank/DDBJ whole genome shotgun (WGS) entry which is preliminary data.</text>
</comment>
<dbReference type="Proteomes" id="UP000664495">
    <property type="component" value="Unassembled WGS sequence"/>
</dbReference>
<evidence type="ECO:0000256" key="3">
    <source>
        <dbReference type="ARBA" id="ARBA00022692"/>
    </source>
</evidence>
<evidence type="ECO:0000313" key="8">
    <source>
        <dbReference type="Proteomes" id="UP000664495"/>
    </source>
</evidence>
<name>A0ABS3HFW9_9ENTE</name>
<reference evidence="7 8" key="1">
    <citation type="submission" date="2021-03" db="EMBL/GenBank/DDBJ databases">
        <title>Enterococcal diversity collection.</title>
        <authorList>
            <person name="Gilmore M.S."/>
            <person name="Schwartzman J."/>
            <person name="Van Tyne D."/>
            <person name="Martin M."/>
            <person name="Earl A.M."/>
            <person name="Manson A.L."/>
            <person name="Straub T."/>
            <person name="Salamzade R."/>
            <person name="Saavedra J."/>
            <person name="Lebreton F."/>
            <person name="Prichula J."/>
            <person name="Schaufler K."/>
            <person name="Gaca A."/>
            <person name="Sgardioli B."/>
            <person name="Wagenaar J."/>
            <person name="Strong T."/>
        </authorList>
    </citation>
    <scope>NUCLEOTIDE SEQUENCE [LARGE SCALE GENOMIC DNA]</scope>
    <source>
        <strain evidence="7 8">MJM16</strain>
    </source>
</reference>
<feature type="transmembrane region" description="Helical" evidence="6">
    <location>
        <begin position="15"/>
        <end position="35"/>
    </location>
</feature>
<evidence type="ECO:0000256" key="4">
    <source>
        <dbReference type="ARBA" id="ARBA00022989"/>
    </source>
</evidence>